<reference evidence="1" key="1">
    <citation type="submission" date="2021-06" db="EMBL/GenBank/DDBJ databases">
        <authorList>
            <person name="Kallberg Y."/>
            <person name="Tangrot J."/>
            <person name="Rosling A."/>
        </authorList>
    </citation>
    <scope>NUCLEOTIDE SEQUENCE</scope>
    <source>
        <strain evidence="1">FL966</strain>
    </source>
</reference>
<accession>A0A9N9HKH8</accession>
<comment type="caution">
    <text evidence="1">The sequence shown here is derived from an EMBL/GenBank/DDBJ whole genome shotgun (WGS) entry which is preliminary data.</text>
</comment>
<protein>
    <submittedName>
        <fullName evidence="1">15413_t:CDS:1</fullName>
    </submittedName>
</protein>
<evidence type="ECO:0000313" key="2">
    <source>
        <dbReference type="Proteomes" id="UP000789759"/>
    </source>
</evidence>
<dbReference type="AlphaFoldDB" id="A0A9N9HKH8"/>
<proteinExistence type="predicted"/>
<keyword evidence="2" id="KW-1185">Reference proteome</keyword>
<dbReference type="Proteomes" id="UP000789759">
    <property type="component" value="Unassembled WGS sequence"/>
</dbReference>
<dbReference type="EMBL" id="CAJVQA010009199">
    <property type="protein sequence ID" value="CAG8682177.1"/>
    <property type="molecule type" value="Genomic_DNA"/>
</dbReference>
<sequence length="87" mass="9831">MELDKILSAENGSTLNIPLEDFKDSKKQPSNAIYCQDQNESSKSKTVCKLFGEDYGHLFPRTFTLGGVLSKIYIYQIITLLTSKHND</sequence>
<name>A0A9N9HKH8_9GLOM</name>
<evidence type="ECO:0000313" key="1">
    <source>
        <dbReference type="EMBL" id="CAG8682177.1"/>
    </source>
</evidence>
<gene>
    <name evidence="1" type="ORF">CPELLU_LOCUS10854</name>
</gene>
<organism evidence="1 2">
    <name type="scientific">Cetraspora pellucida</name>
    <dbReference type="NCBI Taxonomy" id="1433469"/>
    <lineage>
        <taxon>Eukaryota</taxon>
        <taxon>Fungi</taxon>
        <taxon>Fungi incertae sedis</taxon>
        <taxon>Mucoromycota</taxon>
        <taxon>Glomeromycotina</taxon>
        <taxon>Glomeromycetes</taxon>
        <taxon>Diversisporales</taxon>
        <taxon>Gigasporaceae</taxon>
        <taxon>Cetraspora</taxon>
    </lineage>
</organism>